<gene>
    <name evidence="3" type="ORF">GQA70_21600</name>
</gene>
<reference evidence="3 4" key="1">
    <citation type="submission" date="2019-12" db="EMBL/GenBank/DDBJ databases">
        <title>Complete Genome Sequence of a Quorum-Sensing Bacterium,Rhodobacteraceae bacterium C31, Isolated from a marine microalgae symbiotic bacteria.</title>
        <authorList>
            <person name="Zhang Y."/>
        </authorList>
    </citation>
    <scope>NUCLEOTIDE SEQUENCE [LARGE SCALE GENOMIC DNA]</scope>
    <source>
        <strain evidence="3 4">C31</strain>
        <plasmid evidence="3 4">p-SCP4</plasmid>
    </source>
</reference>
<accession>A0ABX7FF21</accession>
<protein>
    <submittedName>
        <fullName evidence="3">Uncharacterized protein</fullName>
    </submittedName>
</protein>
<sequence length="308" mass="32961">MRDEGPGFQVTPVRAMAEALPAPHWRNRPVTFAETMKVVGQLGERFVVSGAEHRDGWLAATALSDAEIAGEVAARGRAAGVEDAKAAAVLFLQTYAYRVAAPLLAAWVLFGRLPDVSAGNVLLRFGADGRPSALALRRPRMTGLPHDRLPDAEGVASNDLTGAAIRLLLDDHLLPLHDRVRARYRLGSLLAKGAVTSQIGLILTWIDAHSTAPWRRTAGIGLDFFERAGDSLAGQGKAGEILHLSLGVAEGITFRRGTCCLAYKAPHKGYCGGCPLKKPAEIRASQEKKFAERPAGGLLADWQLSPVR</sequence>
<dbReference type="Proteomes" id="UP000596387">
    <property type="component" value="Plasmid p-SCP4"/>
</dbReference>
<organism evidence="3 4">
    <name type="scientific">Ponticoccus alexandrii</name>
    <dbReference type="NCBI Taxonomy" id="1943633"/>
    <lineage>
        <taxon>Bacteria</taxon>
        <taxon>Pseudomonadati</taxon>
        <taxon>Pseudomonadota</taxon>
        <taxon>Alphaproteobacteria</taxon>
        <taxon>Rhodobacterales</taxon>
        <taxon>Roseobacteraceae</taxon>
        <taxon>Ponticoccus</taxon>
    </lineage>
</organism>
<keyword evidence="4" id="KW-1185">Reference proteome</keyword>
<dbReference type="Pfam" id="PF06276">
    <property type="entry name" value="FhuF"/>
    <property type="match status" value="1"/>
</dbReference>
<dbReference type="Pfam" id="PF11575">
    <property type="entry name" value="FhuF_C"/>
    <property type="match status" value="1"/>
</dbReference>
<proteinExistence type="predicted"/>
<evidence type="ECO:0000313" key="4">
    <source>
        <dbReference type="Proteomes" id="UP000596387"/>
    </source>
</evidence>
<feature type="domain" description="Aerobactin siderophore biosynthesis IucA/IucC-like C-terminal" evidence="1">
    <location>
        <begin position="90"/>
        <end position="185"/>
    </location>
</feature>
<keyword evidence="3" id="KW-0614">Plasmid</keyword>
<dbReference type="EMBL" id="CP047170">
    <property type="protein sequence ID" value="QRF68968.1"/>
    <property type="molecule type" value="Genomic_DNA"/>
</dbReference>
<evidence type="ECO:0000313" key="3">
    <source>
        <dbReference type="EMBL" id="QRF68968.1"/>
    </source>
</evidence>
<evidence type="ECO:0000259" key="1">
    <source>
        <dbReference type="Pfam" id="PF06276"/>
    </source>
</evidence>
<geneLocation type="plasmid" evidence="3 4">
    <name>p-SCP4</name>
</geneLocation>
<feature type="domain" description="Ferric siderophore reductase C-terminal" evidence="2">
    <location>
        <begin position="256"/>
        <end position="276"/>
    </location>
</feature>
<evidence type="ECO:0000259" key="2">
    <source>
        <dbReference type="Pfam" id="PF11575"/>
    </source>
</evidence>
<dbReference type="RefSeq" id="WP_251374341.1">
    <property type="nucleotide sequence ID" value="NZ_CP047170.1"/>
</dbReference>
<dbReference type="InterPro" id="IPR022770">
    <property type="entry name" value="IucA/IucC-like_C"/>
</dbReference>
<name>A0ABX7FF21_9RHOB</name>
<dbReference type="InterPro" id="IPR024726">
    <property type="entry name" value="FhuF_C"/>
</dbReference>